<keyword evidence="1" id="KW-1133">Transmembrane helix</keyword>
<sequence>MSLLDKVKLALMTLLISLTLLLSTVSVEGLKVSAPQAASQPGQVMSDAGTGDQSDTLLVIHSASDSDDGVVKFVGSHQNHLLRLEHSLRSDHQPGSVVYELIMSWSQQAILLLLCGLLLYAALFYPKNSFRDRFATIHRHRLQRQHLQYRFSQSYLA</sequence>
<accession>A0AAP4JDJ9</accession>
<name>A0AAP4JDJ9_9GAMM</name>
<feature type="transmembrane region" description="Helical" evidence="1">
    <location>
        <begin position="105"/>
        <end position="125"/>
    </location>
</feature>
<dbReference type="Proteomes" id="UP001168216">
    <property type="component" value="Unassembled WGS sequence"/>
</dbReference>
<gene>
    <name evidence="2" type="ORF">OB935_15650</name>
    <name evidence="3" type="ORF">OB959_10300</name>
</gene>
<keyword evidence="1" id="KW-0812">Transmembrane</keyword>
<evidence type="ECO:0000313" key="5">
    <source>
        <dbReference type="Proteomes" id="UP001168216"/>
    </source>
</evidence>
<protein>
    <submittedName>
        <fullName evidence="3">Uncharacterized protein</fullName>
    </submittedName>
</protein>
<evidence type="ECO:0000256" key="1">
    <source>
        <dbReference type="SAM" id="Phobius"/>
    </source>
</evidence>
<evidence type="ECO:0000313" key="2">
    <source>
        <dbReference type="EMBL" id="MDM5073260.1"/>
    </source>
</evidence>
<dbReference type="Proteomes" id="UP001168107">
    <property type="component" value="Unassembled WGS sequence"/>
</dbReference>
<proteinExistence type="predicted"/>
<dbReference type="EMBL" id="JAOPLV010000004">
    <property type="protein sequence ID" value="MDM5140193.1"/>
    <property type="molecule type" value="Genomic_DNA"/>
</dbReference>
<evidence type="ECO:0000313" key="3">
    <source>
        <dbReference type="EMBL" id="MDM5140193.1"/>
    </source>
</evidence>
<comment type="caution">
    <text evidence="3">The sequence shown here is derived from an EMBL/GenBank/DDBJ whole genome shotgun (WGS) entry which is preliminary data.</text>
</comment>
<reference evidence="3" key="1">
    <citation type="submission" date="2023-08" db="EMBL/GenBank/DDBJ databases">
        <title>WGS of Aeromonas isolates.</title>
        <authorList>
            <person name="Lee H."/>
        </authorList>
    </citation>
    <scope>NUCLEOTIDE SEQUENCE</scope>
    <source>
        <strain evidence="3">SL22</strain>
        <strain evidence="2">SU58-3</strain>
    </source>
</reference>
<keyword evidence="1" id="KW-0472">Membrane</keyword>
<organism evidence="3 5">
    <name type="scientific">Aeromonas bestiarum</name>
    <dbReference type="NCBI Taxonomy" id="105751"/>
    <lineage>
        <taxon>Bacteria</taxon>
        <taxon>Pseudomonadati</taxon>
        <taxon>Pseudomonadota</taxon>
        <taxon>Gammaproteobacteria</taxon>
        <taxon>Aeromonadales</taxon>
        <taxon>Aeromonadaceae</taxon>
        <taxon>Aeromonas</taxon>
    </lineage>
</organism>
<dbReference type="EMBL" id="JAOPLL010000009">
    <property type="protein sequence ID" value="MDM5073260.1"/>
    <property type="molecule type" value="Genomic_DNA"/>
</dbReference>
<dbReference type="AlphaFoldDB" id="A0AAP4JDJ9"/>
<dbReference type="RefSeq" id="WP_052449190.1">
    <property type="nucleotide sequence ID" value="NZ_CAWMCU010000021.1"/>
</dbReference>
<evidence type="ECO:0000313" key="4">
    <source>
        <dbReference type="Proteomes" id="UP001168107"/>
    </source>
</evidence>
<keyword evidence="4" id="KW-1185">Reference proteome</keyword>
<dbReference type="GeneID" id="92723017"/>